<dbReference type="GO" id="GO:0003677">
    <property type="term" value="F:DNA binding"/>
    <property type="evidence" value="ECO:0007669"/>
    <property type="project" value="InterPro"/>
</dbReference>
<dbReference type="InterPro" id="IPR013249">
    <property type="entry name" value="RNA_pol_sigma70_r4_t2"/>
</dbReference>
<dbReference type="Pfam" id="PF04542">
    <property type="entry name" value="Sigma70_r2"/>
    <property type="match status" value="1"/>
</dbReference>
<dbReference type="GO" id="GO:0016987">
    <property type="term" value="F:sigma factor activity"/>
    <property type="evidence" value="ECO:0007669"/>
    <property type="project" value="UniProtKB-KW"/>
</dbReference>
<dbReference type="KEGG" id="fek:C1H87_22105"/>
<feature type="domain" description="RNA polymerase sigma-70 region 2" evidence="5">
    <location>
        <begin position="18"/>
        <end position="82"/>
    </location>
</feature>
<dbReference type="Proteomes" id="UP000235826">
    <property type="component" value="Chromosome"/>
</dbReference>
<dbReference type="NCBIfam" id="TIGR02985">
    <property type="entry name" value="Sig70_bacteroi1"/>
    <property type="match status" value="1"/>
</dbReference>
<accession>A0A2K9PW30</accession>
<comment type="similarity">
    <text evidence="1">Belongs to the sigma-70 factor family. ECF subfamily.</text>
</comment>
<dbReference type="AlphaFoldDB" id="A0A2K9PW30"/>
<evidence type="ECO:0000313" key="7">
    <source>
        <dbReference type="EMBL" id="AUP81263.1"/>
    </source>
</evidence>
<dbReference type="Gene3D" id="1.10.1740.10">
    <property type="match status" value="1"/>
</dbReference>
<evidence type="ECO:0000259" key="6">
    <source>
        <dbReference type="Pfam" id="PF08281"/>
    </source>
</evidence>
<sequence length="176" mass="20587">MNQNKAHKLTLKELEKIFNSEYKKLCLLAYGFINDLDLSKDIVQDVFTKVLEKRVPLKNKDNIEGYFYTAVKNKCLDFKRSKYAKDVKTYSSEDLEVLQKENYLISEIITLETSEVVERAIESLPDKCAEVIKLSIENYKNHEIAEEMNISINTVKDHKKKAYEKLRKILSCLIIK</sequence>
<dbReference type="GO" id="GO:0006352">
    <property type="term" value="P:DNA-templated transcription initiation"/>
    <property type="evidence" value="ECO:0007669"/>
    <property type="project" value="InterPro"/>
</dbReference>
<evidence type="ECO:0000259" key="5">
    <source>
        <dbReference type="Pfam" id="PF04542"/>
    </source>
</evidence>
<dbReference type="InterPro" id="IPR039425">
    <property type="entry name" value="RNA_pol_sigma-70-like"/>
</dbReference>
<gene>
    <name evidence="7" type="ORF">C1H87_22105</name>
</gene>
<evidence type="ECO:0000256" key="2">
    <source>
        <dbReference type="ARBA" id="ARBA00023015"/>
    </source>
</evidence>
<dbReference type="InterPro" id="IPR007627">
    <property type="entry name" value="RNA_pol_sigma70_r2"/>
</dbReference>
<dbReference type="InterPro" id="IPR013324">
    <property type="entry name" value="RNA_pol_sigma_r3/r4-like"/>
</dbReference>
<dbReference type="InterPro" id="IPR013325">
    <property type="entry name" value="RNA_pol_sigma_r2"/>
</dbReference>
<dbReference type="RefSeq" id="WP_102757906.1">
    <property type="nucleotide sequence ID" value="NZ_CP025791.1"/>
</dbReference>
<dbReference type="SUPFAM" id="SSF88946">
    <property type="entry name" value="Sigma2 domain of RNA polymerase sigma factors"/>
    <property type="match status" value="1"/>
</dbReference>
<dbReference type="Pfam" id="PF08281">
    <property type="entry name" value="Sigma70_r4_2"/>
    <property type="match status" value="1"/>
</dbReference>
<reference evidence="7 8" key="1">
    <citation type="submission" date="2018-01" db="EMBL/GenBank/DDBJ databases">
        <title>Complete genome sequence of Flavivirga eckloniae ECD14 isolated from seaweed Ecklonia cava.</title>
        <authorList>
            <person name="Lee J.H."/>
            <person name="Baik K.S."/>
            <person name="Seong C.N."/>
        </authorList>
    </citation>
    <scope>NUCLEOTIDE SEQUENCE [LARGE SCALE GENOMIC DNA]</scope>
    <source>
        <strain evidence="7 8">ECD14</strain>
    </source>
</reference>
<name>A0A2K9PW30_9FLAO</name>
<dbReference type="InterPro" id="IPR014327">
    <property type="entry name" value="RNA_pol_sigma70_bacteroid"/>
</dbReference>
<keyword evidence="8" id="KW-1185">Reference proteome</keyword>
<organism evidence="7 8">
    <name type="scientific">Flavivirga eckloniae</name>
    <dbReference type="NCBI Taxonomy" id="1803846"/>
    <lineage>
        <taxon>Bacteria</taxon>
        <taxon>Pseudomonadati</taxon>
        <taxon>Bacteroidota</taxon>
        <taxon>Flavobacteriia</taxon>
        <taxon>Flavobacteriales</taxon>
        <taxon>Flavobacteriaceae</taxon>
        <taxon>Flavivirga</taxon>
    </lineage>
</organism>
<dbReference type="InterPro" id="IPR036388">
    <property type="entry name" value="WH-like_DNA-bd_sf"/>
</dbReference>
<dbReference type="PANTHER" id="PTHR43133:SF46">
    <property type="entry name" value="RNA POLYMERASE SIGMA-70 FACTOR ECF SUBFAMILY"/>
    <property type="match status" value="1"/>
</dbReference>
<keyword evidence="3" id="KW-0731">Sigma factor</keyword>
<proteinExistence type="inferred from homology"/>
<dbReference type="Gene3D" id="1.10.10.10">
    <property type="entry name" value="Winged helix-like DNA-binding domain superfamily/Winged helix DNA-binding domain"/>
    <property type="match status" value="1"/>
</dbReference>
<dbReference type="OrthoDB" id="1274624at2"/>
<keyword evidence="4" id="KW-0804">Transcription</keyword>
<keyword evidence="2" id="KW-0805">Transcription regulation</keyword>
<dbReference type="NCBIfam" id="TIGR02937">
    <property type="entry name" value="sigma70-ECF"/>
    <property type="match status" value="1"/>
</dbReference>
<feature type="domain" description="RNA polymerase sigma factor 70 region 4 type 2" evidence="6">
    <location>
        <begin position="116"/>
        <end position="166"/>
    </location>
</feature>
<evidence type="ECO:0000256" key="1">
    <source>
        <dbReference type="ARBA" id="ARBA00010641"/>
    </source>
</evidence>
<evidence type="ECO:0000313" key="8">
    <source>
        <dbReference type="Proteomes" id="UP000235826"/>
    </source>
</evidence>
<dbReference type="InterPro" id="IPR014284">
    <property type="entry name" value="RNA_pol_sigma-70_dom"/>
</dbReference>
<dbReference type="EMBL" id="CP025791">
    <property type="protein sequence ID" value="AUP81263.1"/>
    <property type="molecule type" value="Genomic_DNA"/>
</dbReference>
<dbReference type="PANTHER" id="PTHR43133">
    <property type="entry name" value="RNA POLYMERASE ECF-TYPE SIGMA FACTO"/>
    <property type="match status" value="1"/>
</dbReference>
<evidence type="ECO:0000256" key="4">
    <source>
        <dbReference type="ARBA" id="ARBA00023163"/>
    </source>
</evidence>
<dbReference type="SUPFAM" id="SSF88659">
    <property type="entry name" value="Sigma3 and sigma4 domains of RNA polymerase sigma factors"/>
    <property type="match status" value="1"/>
</dbReference>
<evidence type="ECO:0000256" key="3">
    <source>
        <dbReference type="ARBA" id="ARBA00023082"/>
    </source>
</evidence>
<protein>
    <submittedName>
        <fullName evidence="7">RNA polymerase sigma-70 factor</fullName>
    </submittedName>
</protein>